<accession>A0A0A7IA14</accession>
<protein>
    <submittedName>
        <fullName evidence="1">Uncharacterized protein</fullName>
    </submittedName>
</protein>
<keyword evidence="2" id="KW-1185">Reference proteome</keyword>
<dbReference type="OrthoDB" id="9973943at2"/>
<proteinExistence type="predicted"/>
<dbReference type="EMBL" id="CP007457">
    <property type="protein sequence ID" value="AIZ17087.1"/>
    <property type="molecule type" value="Genomic_DNA"/>
</dbReference>
<reference evidence="1 2" key="1">
    <citation type="journal article" date="2015" name="Genome Announc.">
        <title>Bifidobacterium pseudolongum Strain PV8-2, Isolated from a Stool Sample of an Anemic Kenyan Infant.</title>
        <authorList>
            <person name="Vazquez-Gutierrez P."/>
            <person name="Lacroix C."/>
            <person name="Chassard C."/>
            <person name="Klumpp J."/>
            <person name="Stevens M.J."/>
            <person name="Jans C."/>
        </authorList>
    </citation>
    <scope>NUCLEOTIDE SEQUENCE [LARGE SCALE GENOMIC DNA]</scope>
    <source>
        <strain evidence="1 2">PV8-2</strain>
    </source>
</reference>
<sequence length="95" mass="10250">MSRQPNSTDLLLQDLIQVLLDGKAHADADMLQSAADAGEYAGGFDYAMLAFKDRGLIPDTRLIHAALDSPWCEEDSYADVIGHELLAKAETSIAS</sequence>
<dbReference type="Proteomes" id="UP000030636">
    <property type="component" value="Chromosome"/>
</dbReference>
<name>A0A0A7IA14_9BIFI</name>
<dbReference type="HOGENOM" id="CLU_2367200_0_0_11"/>
<evidence type="ECO:0000313" key="1">
    <source>
        <dbReference type="EMBL" id="AIZ17087.1"/>
    </source>
</evidence>
<dbReference type="RefSeq" id="WP_039172313.1">
    <property type="nucleotide sequence ID" value="NZ_CP007457.1"/>
</dbReference>
<dbReference type="AlphaFoldDB" id="A0A0A7IA14"/>
<gene>
    <name evidence="1" type="ORF">AH67_07035</name>
</gene>
<organism evidence="1 2">
    <name type="scientific">Bifidobacterium pseudolongum PV8-2</name>
    <dbReference type="NCBI Taxonomy" id="1447715"/>
    <lineage>
        <taxon>Bacteria</taxon>
        <taxon>Bacillati</taxon>
        <taxon>Actinomycetota</taxon>
        <taxon>Actinomycetes</taxon>
        <taxon>Bifidobacteriales</taxon>
        <taxon>Bifidobacteriaceae</taxon>
        <taxon>Bifidobacterium</taxon>
    </lineage>
</organism>
<evidence type="ECO:0000313" key="2">
    <source>
        <dbReference type="Proteomes" id="UP000030636"/>
    </source>
</evidence>
<dbReference type="KEGG" id="bpsp:AH67_07035"/>